<reference evidence="1" key="1">
    <citation type="submission" date="2023-06" db="EMBL/GenBank/DDBJ databases">
        <authorList>
            <consortium name="Lawrence Berkeley National Laboratory"/>
            <person name="Ahrendt S."/>
            <person name="Sahu N."/>
            <person name="Indic B."/>
            <person name="Wong-Bajracharya J."/>
            <person name="Merenyi Z."/>
            <person name="Ke H.-M."/>
            <person name="Monk M."/>
            <person name="Kocsube S."/>
            <person name="Drula E."/>
            <person name="Lipzen A."/>
            <person name="Balint B."/>
            <person name="Henrissat B."/>
            <person name="Andreopoulos B."/>
            <person name="Martin F.M."/>
            <person name="Harder C.B."/>
            <person name="Rigling D."/>
            <person name="Ford K.L."/>
            <person name="Foster G.D."/>
            <person name="Pangilinan J."/>
            <person name="Papanicolaou A."/>
            <person name="Barry K."/>
            <person name="LaButti K."/>
            <person name="Viragh M."/>
            <person name="Koriabine M."/>
            <person name="Yan M."/>
            <person name="Riley R."/>
            <person name="Champramary S."/>
            <person name="Plett K.L."/>
            <person name="Tsai I.J."/>
            <person name="Slot J."/>
            <person name="Sipos G."/>
            <person name="Plett J."/>
            <person name="Nagy L.G."/>
            <person name="Grigoriev I.V."/>
        </authorList>
    </citation>
    <scope>NUCLEOTIDE SEQUENCE</scope>
    <source>
        <strain evidence="1">CCBAS 213</strain>
    </source>
</reference>
<evidence type="ECO:0008006" key="3">
    <source>
        <dbReference type="Google" id="ProtNLM"/>
    </source>
</evidence>
<dbReference type="RefSeq" id="XP_060331018.1">
    <property type="nucleotide sequence ID" value="XM_060466546.1"/>
</dbReference>
<sequence>LAYFVTGGREAPREMQLRAALASYENRDSAVIAGTGSGKTLIIALLIPSDKPSDGATITISSLKRL</sequence>
<proteinExistence type="predicted"/>
<evidence type="ECO:0000313" key="1">
    <source>
        <dbReference type="EMBL" id="KAK0458768.1"/>
    </source>
</evidence>
<organism evidence="1 2">
    <name type="scientific">Armillaria tabescens</name>
    <name type="common">Ringless honey mushroom</name>
    <name type="synonym">Agaricus tabescens</name>
    <dbReference type="NCBI Taxonomy" id="1929756"/>
    <lineage>
        <taxon>Eukaryota</taxon>
        <taxon>Fungi</taxon>
        <taxon>Dikarya</taxon>
        <taxon>Basidiomycota</taxon>
        <taxon>Agaricomycotina</taxon>
        <taxon>Agaricomycetes</taxon>
        <taxon>Agaricomycetidae</taxon>
        <taxon>Agaricales</taxon>
        <taxon>Marasmiineae</taxon>
        <taxon>Physalacriaceae</taxon>
        <taxon>Desarmillaria</taxon>
    </lineage>
</organism>
<gene>
    <name evidence="1" type="ORF">EV420DRAFT_1231973</name>
</gene>
<dbReference type="SUPFAM" id="SSF52540">
    <property type="entry name" value="P-loop containing nucleoside triphosphate hydrolases"/>
    <property type="match status" value="1"/>
</dbReference>
<dbReference type="GeneID" id="85350094"/>
<keyword evidence="2" id="KW-1185">Reference proteome</keyword>
<feature type="non-terminal residue" evidence="1">
    <location>
        <position position="66"/>
    </location>
</feature>
<dbReference type="AlphaFoldDB" id="A0AA39KDF0"/>
<name>A0AA39KDF0_ARMTA</name>
<feature type="non-terminal residue" evidence="1">
    <location>
        <position position="1"/>
    </location>
</feature>
<dbReference type="Gene3D" id="3.40.50.300">
    <property type="entry name" value="P-loop containing nucleotide triphosphate hydrolases"/>
    <property type="match status" value="1"/>
</dbReference>
<dbReference type="Proteomes" id="UP001175211">
    <property type="component" value="Unassembled WGS sequence"/>
</dbReference>
<dbReference type="EMBL" id="JAUEPS010000016">
    <property type="protein sequence ID" value="KAK0458768.1"/>
    <property type="molecule type" value="Genomic_DNA"/>
</dbReference>
<accession>A0AA39KDF0</accession>
<comment type="caution">
    <text evidence="1">The sequence shown here is derived from an EMBL/GenBank/DDBJ whole genome shotgun (WGS) entry which is preliminary data.</text>
</comment>
<dbReference type="InterPro" id="IPR027417">
    <property type="entry name" value="P-loop_NTPase"/>
</dbReference>
<evidence type="ECO:0000313" key="2">
    <source>
        <dbReference type="Proteomes" id="UP001175211"/>
    </source>
</evidence>
<protein>
    <recommendedName>
        <fullName evidence="3">DEAD/DEAH box helicase domain-containing protein</fullName>
    </recommendedName>
</protein>